<keyword evidence="3" id="KW-1185">Reference proteome</keyword>
<name>A0ABW2GIB3_9ACTN</name>
<dbReference type="CDD" id="cd07247">
    <property type="entry name" value="SgaA_N_like"/>
    <property type="match status" value="1"/>
</dbReference>
<comment type="caution">
    <text evidence="2">The sequence shown here is derived from an EMBL/GenBank/DDBJ whole genome shotgun (WGS) entry which is preliminary data.</text>
</comment>
<accession>A0ABW2GIB3</accession>
<dbReference type="Pfam" id="PF00903">
    <property type="entry name" value="Glyoxalase"/>
    <property type="match status" value="1"/>
</dbReference>
<protein>
    <submittedName>
        <fullName evidence="2">VOC family protein</fullName>
    </submittedName>
</protein>
<dbReference type="Proteomes" id="UP001596413">
    <property type="component" value="Unassembled WGS sequence"/>
</dbReference>
<proteinExistence type="predicted"/>
<evidence type="ECO:0000259" key="1">
    <source>
        <dbReference type="PROSITE" id="PS51819"/>
    </source>
</evidence>
<dbReference type="PANTHER" id="PTHR33993:SF10">
    <property type="entry name" value="CONSERVED PROTEIN"/>
    <property type="match status" value="1"/>
</dbReference>
<organism evidence="2 3">
    <name type="scientific">Streptomyces polyrhachis</name>
    <dbReference type="NCBI Taxonomy" id="1282885"/>
    <lineage>
        <taxon>Bacteria</taxon>
        <taxon>Bacillati</taxon>
        <taxon>Actinomycetota</taxon>
        <taxon>Actinomycetes</taxon>
        <taxon>Kitasatosporales</taxon>
        <taxon>Streptomycetaceae</taxon>
        <taxon>Streptomyces</taxon>
    </lineage>
</organism>
<dbReference type="PANTHER" id="PTHR33993">
    <property type="entry name" value="GLYOXALASE-RELATED"/>
    <property type="match status" value="1"/>
</dbReference>
<dbReference type="RefSeq" id="WP_386414699.1">
    <property type="nucleotide sequence ID" value="NZ_JBHSZO010000018.1"/>
</dbReference>
<evidence type="ECO:0000313" key="3">
    <source>
        <dbReference type="Proteomes" id="UP001596413"/>
    </source>
</evidence>
<dbReference type="InterPro" id="IPR041581">
    <property type="entry name" value="Glyoxalase_6"/>
</dbReference>
<feature type="domain" description="VOC" evidence="1">
    <location>
        <begin position="12"/>
        <end position="125"/>
    </location>
</feature>
<dbReference type="InterPro" id="IPR004360">
    <property type="entry name" value="Glyas_Fos-R_dOase_dom"/>
</dbReference>
<dbReference type="SUPFAM" id="SSF54593">
    <property type="entry name" value="Glyoxalase/Bleomycin resistance protein/Dihydroxybiphenyl dioxygenase"/>
    <property type="match status" value="2"/>
</dbReference>
<reference evidence="3" key="1">
    <citation type="journal article" date="2019" name="Int. J. Syst. Evol. Microbiol.">
        <title>The Global Catalogue of Microorganisms (GCM) 10K type strain sequencing project: providing services to taxonomists for standard genome sequencing and annotation.</title>
        <authorList>
            <consortium name="The Broad Institute Genomics Platform"/>
            <consortium name="The Broad Institute Genome Sequencing Center for Infectious Disease"/>
            <person name="Wu L."/>
            <person name="Ma J."/>
        </authorList>
    </citation>
    <scope>NUCLEOTIDE SEQUENCE [LARGE SCALE GENOMIC DNA]</scope>
    <source>
        <strain evidence="3">CGMCC 1.13681</strain>
    </source>
</reference>
<dbReference type="Pfam" id="PF18029">
    <property type="entry name" value="Glyoxalase_6"/>
    <property type="match status" value="1"/>
</dbReference>
<dbReference type="InterPro" id="IPR029068">
    <property type="entry name" value="Glyas_Bleomycin-R_OHBP_Dase"/>
</dbReference>
<dbReference type="InterPro" id="IPR037523">
    <property type="entry name" value="VOC_core"/>
</dbReference>
<dbReference type="EMBL" id="JBHSZO010000018">
    <property type="protein sequence ID" value="MFC7219150.1"/>
    <property type="molecule type" value="Genomic_DNA"/>
</dbReference>
<dbReference type="Gene3D" id="3.10.180.10">
    <property type="entry name" value="2,3-Dihydroxybiphenyl 1,2-Dioxygenase, domain 1"/>
    <property type="match status" value="2"/>
</dbReference>
<gene>
    <name evidence="2" type="ORF">ACFQLX_13380</name>
</gene>
<sequence length="267" mass="27947">MASAAAPYPEGAPCWADVALGDPAAGKRFYGELLGWTFGQPAESYGGYTEAYLDGAKVAALAAKPDGRMPTAWNIYFATPDLGAAAQRVTAAGGQLIAGPARVGGLGRALTAADPGGSVFGVRQPGGSDADAGFERTGEPGSYCWVENHTREPRAVDAFYEAVFGYAPSESPQAPGHRLLSPRGSEPGAHTAVAGREVLGGLFPAEMPPHYLLYFRVFDADETAAVARRLGGRVQLEPREGPYGRWAILTDNQGARFAVLSHPRGVN</sequence>
<dbReference type="InterPro" id="IPR052164">
    <property type="entry name" value="Anthracycline_SecMetBiosynth"/>
</dbReference>
<dbReference type="PROSITE" id="PS51819">
    <property type="entry name" value="VOC"/>
    <property type="match status" value="1"/>
</dbReference>
<evidence type="ECO:0000313" key="2">
    <source>
        <dbReference type="EMBL" id="MFC7219150.1"/>
    </source>
</evidence>